<dbReference type="GO" id="GO:0016282">
    <property type="term" value="C:eukaryotic 43S preinitiation complex"/>
    <property type="evidence" value="ECO:0007669"/>
    <property type="project" value="UniProtKB-UniRule"/>
</dbReference>
<keyword evidence="8" id="KW-1185">Reference proteome</keyword>
<proteinExistence type="inferred from homology"/>
<evidence type="ECO:0000256" key="1">
    <source>
        <dbReference type="ARBA" id="ARBA00008482"/>
    </source>
</evidence>
<dbReference type="GO" id="GO:0033290">
    <property type="term" value="C:eukaryotic 48S preinitiation complex"/>
    <property type="evidence" value="ECO:0007669"/>
    <property type="project" value="UniProtKB-UniRule"/>
</dbReference>
<dbReference type="AlphaFoldDB" id="A0AAE0GF95"/>
<name>A0AAE0GF95_9CHLO</name>
<dbReference type="SMART" id="SM00088">
    <property type="entry name" value="PINT"/>
    <property type="match status" value="1"/>
</dbReference>
<evidence type="ECO:0000313" key="7">
    <source>
        <dbReference type="EMBL" id="KAK3276897.1"/>
    </source>
</evidence>
<gene>
    <name evidence="7" type="ORF">CYMTET_15061</name>
</gene>
<comment type="caution">
    <text evidence="7">The sequence shown here is derived from an EMBL/GenBank/DDBJ whole genome shotgun (WGS) entry which is preliminary data.</text>
</comment>
<evidence type="ECO:0000313" key="8">
    <source>
        <dbReference type="Proteomes" id="UP001190700"/>
    </source>
</evidence>
<dbReference type="EMBL" id="LGRX02006325">
    <property type="protein sequence ID" value="KAK3276897.1"/>
    <property type="molecule type" value="Genomic_DNA"/>
</dbReference>
<dbReference type="Proteomes" id="UP001190700">
    <property type="component" value="Unassembled WGS sequence"/>
</dbReference>
<comment type="similarity">
    <text evidence="5">Belongs to the eIF-3 subunit M family.</text>
</comment>
<organism evidence="7 8">
    <name type="scientific">Cymbomonas tetramitiformis</name>
    <dbReference type="NCBI Taxonomy" id="36881"/>
    <lineage>
        <taxon>Eukaryota</taxon>
        <taxon>Viridiplantae</taxon>
        <taxon>Chlorophyta</taxon>
        <taxon>Pyramimonadophyceae</taxon>
        <taxon>Pyramimonadales</taxon>
        <taxon>Pyramimonadaceae</taxon>
        <taxon>Cymbomonas</taxon>
    </lineage>
</organism>
<dbReference type="InterPro" id="IPR045237">
    <property type="entry name" value="COPS7/eIF3m"/>
</dbReference>
<dbReference type="Pfam" id="PF01399">
    <property type="entry name" value="PCI"/>
    <property type="match status" value="1"/>
</dbReference>
<evidence type="ECO:0000256" key="2">
    <source>
        <dbReference type="ARBA" id="ARBA00022490"/>
    </source>
</evidence>
<protein>
    <recommendedName>
        <fullName evidence="5">Eukaryotic translation initiation factor 3 subunit M</fullName>
        <shortName evidence="5">eIF3m</shortName>
    </recommendedName>
</protein>
<comment type="subunit">
    <text evidence="5">Component of the eukaryotic translation initiation factor 3 (eIF-3) complex.</text>
</comment>
<dbReference type="PROSITE" id="PS50250">
    <property type="entry name" value="PCI"/>
    <property type="match status" value="1"/>
</dbReference>
<evidence type="ECO:0000259" key="6">
    <source>
        <dbReference type="PROSITE" id="PS50250"/>
    </source>
</evidence>
<evidence type="ECO:0000256" key="4">
    <source>
        <dbReference type="ARBA" id="ARBA00022917"/>
    </source>
</evidence>
<dbReference type="PANTHER" id="PTHR15350:SF2">
    <property type="entry name" value="EUKARYOTIC TRANSLATION INITIATION FACTOR 3 SUBUNIT M"/>
    <property type="match status" value="1"/>
</dbReference>
<evidence type="ECO:0000256" key="5">
    <source>
        <dbReference type="HAMAP-Rule" id="MF_03012"/>
    </source>
</evidence>
<keyword evidence="2 5" id="KW-0963">Cytoplasm</keyword>
<dbReference type="GO" id="GO:0071541">
    <property type="term" value="C:eukaryotic translation initiation factor 3 complex, eIF3m"/>
    <property type="evidence" value="ECO:0007669"/>
    <property type="project" value="UniProtKB-UniRule"/>
</dbReference>
<dbReference type="GO" id="GO:0001732">
    <property type="term" value="P:formation of cytoplasmic translation initiation complex"/>
    <property type="evidence" value="ECO:0007669"/>
    <property type="project" value="UniProtKB-UniRule"/>
</dbReference>
<dbReference type="InterPro" id="IPR027528">
    <property type="entry name" value="eIF3m"/>
</dbReference>
<dbReference type="HAMAP" id="MF_03012">
    <property type="entry name" value="eIF3m"/>
    <property type="match status" value="1"/>
</dbReference>
<keyword evidence="4 5" id="KW-0648">Protein biosynthesis</keyword>
<reference evidence="7 8" key="1">
    <citation type="journal article" date="2015" name="Genome Biol. Evol.">
        <title>Comparative Genomics of a Bacterivorous Green Alga Reveals Evolutionary Causalities and Consequences of Phago-Mixotrophic Mode of Nutrition.</title>
        <authorList>
            <person name="Burns J.A."/>
            <person name="Paasch A."/>
            <person name="Narechania A."/>
            <person name="Kim E."/>
        </authorList>
    </citation>
    <scope>NUCLEOTIDE SEQUENCE [LARGE SCALE GENOMIC DNA]</scope>
    <source>
        <strain evidence="7 8">PLY_AMNH</strain>
    </source>
</reference>
<dbReference type="InterPro" id="IPR040750">
    <property type="entry name" value="eIF3m_C_helix"/>
</dbReference>
<accession>A0AAE0GF95</accession>
<sequence>MTTVVETSEEEPLLTVALFIGELLHEGEEHTALADTPAKRYAAECEGLMEEGRWNDLLVRLLESSSIMYGKASDKDIETCFLVICNVVCKLPEAEALQAADKIVAALTAETTDSALRLRALLNLFNLMPYNAGKYSIILATLEYCTSTALVEPLLPAAKRADVWVKEWGIGHDETRALWSAFSKLLQGYKPASKDYFNFLIKYLTTFENDENPPLEKIETEAVLAAKEFVMNADLFHCDLLDLKCIQKVRESPKVSGTFKLLGIFLTGRLSDYLAAYKADPKLVEDLGLSHEECVSKMRLMSLAALGTEGESGEIPYSLVKDALQIDVSEVETWVVKAIGLKLLEAKMDQLREVVVISRCSNRVFESAQWAELRSKLEGWKGSVGNVCKVVGQLRAGGHAVDPLLMR</sequence>
<feature type="domain" description="PCI" evidence="6">
    <location>
        <begin position="192"/>
        <end position="362"/>
    </location>
</feature>
<comment type="similarity">
    <text evidence="1">Belongs to the CSN7/EIF3M family. CSN7 subfamily.</text>
</comment>
<evidence type="ECO:0000256" key="3">
    <source>
        <dbReference type="ARBA" id="ARBA00022540"/>
    </source>
</evidence>
<dbReference type="PANTHER" id="PTHR15350">
    <property type="entry name" value="COP9 SIGNALOSOME COMPLEX SUBUNIT 7/DENDRITIC CELL PROTEIN GA17"/>
    <property type="match status" value="1"/>
</dbReference>
<comment type="function">
    <text evidence="5">Component of the eukaryotic translation initiation factor 3 (eIF-3) complex, which is involved in protein synthesis of a specialized repertoire of mRNAs and, together with other initiation factors, stimulates binding of mRNA and methionyl-tRNAi to the 40S ribosome. The eIF-3 complex specifically targets and initiates translation of a subset of mRNAs involved in cell proliferation.</text>
</comment>
<dbReference type="GO" id="GO:0003743">
    <property type="term" value="F:translation initiation factor activity"/>
    <property type="evidence" value="ECO:0007669"/>
    <property type="project" value="UniProtKB-UniRule"/>
</dbReference>
<dbReference type="InterPro" id="IPR000717">
    <property type="entry name" value="PCI_dom"/>
</dbReference>
<keyword evidence="3 5" id="KW-0396">Initiation factor</keyword>
<comment type="subcellular location">
    <subcellularLocation>
        <location evidence="5">Cytoplasm</location>
    </subcellularLocation>
</comment>
<dbReference type="Pfam" id="PF18005">
    <property type="entry name" value="eIF3m_C_helix"/>
    <property type="match status" value="1"/>
</dbReference>